<comment type="caution">
    <text evidence="2">The sequence shown here is derived from an EMBL/GenBank/DDBJ whole genome shotgun (WGS) entry which is preliminary data.</text>
</comment>
<protein>
    <submittedName>
        <fullName evidence="2">Uncharacterized protein</fullName>
    </submittedName>
</protein>
<accession>A0A5B0Q5Q7</accession>
<organism evidence="2 3">
    <name type="scientific">Puccinia graminis f. sp. tritici</name>
    <dbReference type="NCBI Taxonomy" id="56615"/>
    <lineage>
        <taxon>Eukaryota</taxon>
        <taxon>Fungi</taxon>
        <taxon>Dikarya</taxon>
        <taxon>Basidiomycota</taxon>
        <taxon>Pucciniomycotina</taxon>
        <taxon>Pucciniomycetes</taxon>
        <taxon>Pucciniales</taxon>
        <taxon>Pucciniaceae</taxon>
        <taxon>Puccinia</taxon>
    </lineage>
</organism>
<proteinExistence type="predicted"/>
<dbReference type="AlphaFoldDB" id="A0A5B0Q5Q7"/>
<dbReference type="EMBL" id="VSWC01000028">
    <property type="protein sequence ID" value="KAA1108566.1"/>
    <property type="molecule type" value="Genomic_DNA"/>
</dbReference>
<evidence type="ECO:0000256" key="1">
    <source>
        <dbReference type="SAM" id="MobiDB-lite"/>
    </source>
</evidence>
<feature type="region of interest" description="Disordered" evidence="1">
    <location>
        <begin position="52"/>
        <end position="102"/>
    </location>
</feature>
<gene>
    <name evidence="2" type="ORF">PGT21_017779</name>
</gene>
<sequence length="102" mass="11313">MQLLISSHSDFPFITFSTQLQLLDTSTPTLTLIQLLALLPIQHLLQTTKTHPKLPNMDYSLDGPAEDEHPIQVINTDENQPAKPLGVQDPDELDPTDKGMPS</sequence>
<evidence type="ECO:0000313" key="3">
    <source>
        <dbReference type="Proteomes" id="UP000324748"/>
    </source>
</evidence>
<reference evidence="2 3" key="1">
    <citation type="submission" date="2019-05" db="EMBL/GenBank/DDBJ databases">
        <title>Emergence of the Ug99 lineage of the wheat stem rust pathogen through somatic hybridization.</title>
        <authorList>
            <person name="Li F."/>
            <person name="Upadhyaya N.M."/>
            <person name="Sperschneider J."/>
            <person name="Matny O."/>
            <person name="Nguyen-Phuc H."/>
            <person name="Mago R."/>
            <person name="Raley C."/>
            <person name="Miller M.E."/>
            <person name="Silverstein K.A.T."/>
            <person name="Henningsen E."/>
            <person name="Hirsch C.D."/>
            <person name="Visser B."/>
            <person name="Pretorius Z.A."/>
            <person name="Steffenson B.J."/>
            <person name="Schwessinger B."/>
            <person name="Dodds P.N."/>
            <person name="Figueroa M."/>
        </authorList>
    </citation>
    <scope>NUCLEOTIDE SEQUENCE [LARGE SCALE GENOMIC DNA]</scope>
    <source>
        <strain evidence="2">21-0</strain>
    </source>
</reference>
<evidence type="ECO:0000313" key="2">
    <source>
        <dbReference type="EMBL" id="KAA1108566.1"/>
    </source>
</evidence>
<dbReference type="Proteomes" id="UP000324748">
    <property type="component" value="Unassembled WGS sequence"/>
</dbReference>
<keyword evidence="3" id="KW-1185">Reference proteome</keyword>
<name>A0A5B0Q5Q7_PUCGR</name>